<dbReference type="Proteomes" id="UP000198656">
    <property type="component" value="Unassembled WGS sequence"/>
</dbReference>
<organism evidence="1 2">
    <name type="scientific">Desulfosporosinus hippei DSM 8344</name>
    <dbReference type="NCBI Taxonomy" id="1121419"/>
    <lineage>
        <taxon>Bacteria</taxon>
        <taxon>Bacillati</taxon>
        <taxon>Bacillota</taxon>
        <taxon>Clostridia</taxon>
        <taxon>Eubacteriales</taxon>
        <taxon>Desulfitobacteriaceae</taxon>
        <taxon>Desulfosporosinus</taxon>
    </lineage>
</organism>
<protein>
    <submittedName>
        <fullName evidence="1">Uncharacterized protein</fullName>
    </submittedName>
</protein>
<proteinExistence type="predicted"/>
<gene>
    <name evidence="1" type="ORF">SAMN05443529_12110</name>
</gene>
<dbReference type="AlphaFoldDB" id="A0A1G8G0A8"/>
<dbReference type="RefSeq" id="WP_092334725.1">
    <property type="nucleotide sequence ID" value="NZ_FNCP01000021.1"/>
</dbReference>
<evidence type="ECO:0000313" key="2">
    <source>
        <dbReference type="Proteomes" id="UP000198656"/>
    </source>
</evidence>
<evidence type="ECO:0000313" key="1">
    <source>
        <dbReference type="EMBL" id="SDH87666.1"/>
    </source>
</evidence>
<dbReference type="EMBL" id="FNCP01000021">
    <property type="protein sequence ID" value="SDH87666.1"/>
    <property type="molecule type" value="Genomic_DNA"/>
</dbReference>
<dbReference type="STRING" id="1121419.SAMN05443529_12110"/>
<reference evidence="2" key="1">
    <citation type="submission" date="2016-10" db="EMBL/GenBank/DDBJ databases">
        <authorList>
            <person name="Varghese N."/>
            <person name="Submissions S."/>
        </authorList>
    </citation>
    <scope>NUCLEOTIDE SEQUENCE [LARGE SCALE GENOMIC DNA]</scope>
    <source>
        <strain evidence="2">DSM 8344</strain>
    </source>
</reference>
<name>A0A1G8G0A8_9FIRM</name>
<accession>A0A1G8G0A8</accession>
<sequence length="92" mass="9882">MHGEAVKPTSLPGEAEPRVHTRYYPEVLARKCPVDIFAEAAISKEYLSAEDSSQVSAWASLGVLIDTKTLSSHELAGLAGCGRSRPARAPQF</sequence>
<keyword evidence="2" id="KW-1185">Reference proteome</keyword>